<accession>A0A0S2W1F8</accession>
<dbReference type="Pfam" id="PF01450">
    <property type="entry name" value="KARI_C"/>
    <property type="match status" value="1"/>
</dbReference>
<protein>
    <recommendedName>
        <fullName evidence="9">Ketol-acid reductoisomerase (NADP(+))</fullName>
        <shortName evidence="9">KARI</shortName>
        <ecNumber evidence="9">1.1.1.86</ecNumber>
    </recommendedName>
    <alternativeName>
        <fullName evidence="9">Acetohydroxy-acid isomeroreductase</fullName>
        <shortName evidence="9">AHIR</shortName>
    </alternativeName>
    <alternativeName>
        <fullName evidence="9">Alpha-keto-beta-hydroxylacyl reductoisomerase</fullName>
    </alternativeName>
</protein>
<dbReference type="Gene3D" id="6.10.240.10">
    <property type="match status" value="1"/>
</dbReference>
<dbReference type="UniPathway" id="UPA00047">
    <property type="reaction ID" value="UER00056"/>
</dbReference>
<evidence type="ECO:0000256" key="9">
    <source>
        <dbReference type="HAMAP-Rule" id="MF_00435"/>
    </source>
</evidence>
<dbReference type="InterPro" id="IPR014359">
    <property type="entry name" value="KARI_prok"/>
</dbReference>
<keyword evidence="9" id="KW-0521">NADP</keyword>
<reference evidence="14" key="2">
    <citation type="submission" date="2015-04" db="EMBL/GenBank/DDBJ databases">
        <title>A butyrogenic pathway from the amino acid lysine in a human gut commensal.</title>
        <authorList>
            <person name="de Vos W.M."/>
            <person name="Bui N.T.P."/>
            <person name="Plugge C.M."/>
            <person name="Ritari J."/>
        </authorList>
    </citation>
    <scope>NUCLEOTIDE SEQUENCE [LARGE SCALE GENOMIC DNA]</scope>
    <source>
        <strain evidence="14">AF211</strain>
    </source>
</reference>
<keyword evidence="7 9" id="KW-0560">Oxidoreductase</keyword>
<evidence type="ECO:0000256" key="4">
    <source>
        <dbReference type="ARBA" id="ARBA00022605"/>
    </source>
</evidence>
<dbReference type="Gene3D" id="3.40.50.720">
    <property type="entry name" value="NAD(P)-binding Rossmann-like Domain"/>
    <property type="match status" value="1"/>
</dbReference>
<comment type="similarity">
    <text evidence="3 9 10">Belongs to the ketol-acid reductoisomerase family.</text>
</comment>
<dbReference type="NCBIfam" id="TIGR00465">
    <property type="entry name" value="ilvC"/>
    <property type="match status" value="1"/>
</dbReference>
<comment type="pathway">
    <text evidence="2 9">Amino-acid biosynthesis; L-isoleucine biosynthesis; L-isoleucine from 2-oxobutanoate: step 2/4.</text>
</comment>
<feature type="binding site" evidence="9">
    <location>
        <position position="167"/>
    </location>
    <ligand>
        <name>NADP(+)</name>
        <dbReference type="ChEBI" id="CHEBI:58349"/>
    </ligand>
</feature>
<dbReference type="UniPathway" id="UPA00049">
    <property type="reaction ID" value="UER00060"/>
</dbReference>
<dbReference type="InterPro" id="IPR008927">
    <property type="entry name" value="6-PGluconate_DH-like_C_sf"/>
</dbReference>
<evidence type="ECO:0000313" key="14">
    <source>
        <dbReference type="Proteomes" id="UP000064844"/>
    </source>
</evidence>
<feature type="binding site" evidence="9">
    <location>
        <begin position="58"/>
        <end position="61"/>
    </location>
    <ligand>
        <name>NADP(+)</name>
        <dbReference type="ChEBI" id="CHEBI:58349"/>
    </ligand>
</feature>
<proteinExistence type="inferred from homology"/>
<dbReference type="EMBL" id="CP011307">
    <property type="protein sequence ID" value="ALP93074.1"/>
    <property type="molecule type" value="Genomic_DNA"/>
</dbReference>
<reference evidence="13 14" key="1">
    <citation type="journal article" date="2015" name="Nat. Commun.">
        <title>Production of butyrate from lysine and the Amadori product fructoselysine by a human gut commensal.</title>
        <authorList>
            <person name="Bui T.P."/>
            <person name="Ritari J."/>
            <person name="Boeren S."/>
            <person name="de Waard P."/>
            <person name="Plugge C.M."/>
            <person name="de Vos W.M."/>
        </authorList>
    </citation>
    <scope>NUCLEOTIDE SEQUENCE [LARGE SCALE GENOMIC DNA]</scope>
    <source>
        <strain evidence="13 14">AF211</strain>
    </source>
</reference>
<dbReference type="GO" id="GO:0016853">
    <property type="term" value="F:isomerase activity"/>
    <property type="evidence" value="ECO:0007669"/>
    <property type="project" value="UniProtKB-KW"/>
</dbReference>
<evidence type="ECO:0000256" key="6">
    <source>
        <dbReference type="ARBA" id="ARBA00022842"/>
    </source>
</evidence>
<evidence type="ECO:0000256" key="8">
    <source>
        <dbReference type="ARBA" id="ARBA00023304"/>
    </source>
</evidence>
<name>A0A0S2W1F8_9FIRM</name>
<comment type="pathway">
    <text evidence="1 9">Amino-acid biosynthesis; L-valine biosynthesis; L-valine from pyruvate: step 2/4.</text>
</comment>
<dbReference type="AlphaFoldDB" id="A0A0S2W1F8"/>
<evidence type="ECO:0000259" key="11">
    <source>
        <dbReference type="PROSITE" id="PS51850"/>
    </source>
</evidence>
<dbReference type="KEGG" id="ibu:IB211_00679c"/>
<feature type="binding site" evidence="9 10">
    <location>
        <position position="285"/>
    </location>
    <ligand>
        <name>substrate</name>
    </ligand>
</feature>
<sequence>MYHSYHSFARRCDMIGIIILPIAASYLIKECFIMAKMYYEKDCELSYLNGKKIAIIGYGSQGHAHALNLKDSGCDVCVGLRQGSKNWANAEKAGLTVKTVPEAAKWADIVMILINDEVQADVYKKDIAPYLEEGNALAFAHGFNIRYQQIVPPAGVDVFMAAPKGPGHTVRSQYVNGKGVPCLVAVEQNATGNAMKIALAYIAGIGGARAGVMETTFHDETETDLFGEQAVLCGGVVDLMRCGFETLVEAGYEPENAYFECIHEMKLIIDLINKGGVGMMNYSISDTAEYGEYVSGPRVLPYEETKKNMRKVLDDIQDGTFAGKWIAENKNGRTFFNSKRANLAKHQMEIVGAELRKNMLWGDDADPDTASN</sequence>
<dbReference type="FunFam" id="3.40.50.720:FF:000023">
    <property type="entry name" value="Ketol-acid reductoisomerase (NADP(+))"/>
    <property type="match status" value="1"/>
</dbReference>
<dbReference type="EC" id="1.1.1.86" evidence="9"/>
<dbReference type="NCBIfam" id="NF009940">
    <property type="entry name" value="PRK13403.1"/>
    <property type="match status" value="1"/>
</dbReference>
<dbReference type="HAMAP" id="MF_00435">
    <property type="entry name" value="IlvC"/>
    <property type="match status" value="1"/>
</dbReference>
<comment type="catalytic activity">
    <reaction evidence="9">
        <text>(2R,3R)-2,3-dihydroxy-3-methylpentanoate + NADP(+) = (S)-2-ethyl-2-hydroxy-3-oxobutanoate + NADPH + H(+)</text>
        <dbReference type="Rhea" id="RHEA:13493"/>
        <dbReference type="ChEBI" id="CHEBI:15378"/>
        <dbReference type="ChEBI" id="CHEBI:49256"/>
        <dbReference type="ChEBI" id="CHEBI:49258"/>
        <dbReference type="ChEBI" id="CHEBI:57783"/>
        <dbReference type="ChEBI" id="CHEBI:58349"/>
        <dbReference type="EC" id="1.1.1.86"/>
    </reaction>
</comment>
<dbReference type="GO" id="GO:0009099">
    <property type="term" value="P:L-valine biosynthetic process"/>
    <property type="evidence" value="ECO:0007669"/>
    <property type="project" value="UniProtKB-UniRule"/>
</dbReference>
<keyword evidence="5 9" id="KW-0479">Metal-binding</keyword>
<comment type="caution">
    <text evidence="9">Lacks conserved residue(s) required for the propagation of feature annotation.</text>
</comment>
<feature type="binding site" evidence="9">
    <location>
        <position position="81"/>
    </location>
    <ligand>
        <name>NADP(+)</name>
        <dbReference type="ChEBI" id="CHEBI:58349"/>
    </ligand>
</feature>
<gene>
    <name evidence="9" type="primary">ilvC</name>
    <name evidence="13" type="ORF">IB211_00679c</name>
</gene>
<dbReference type="InterPro" id="IPR000506">
    <property type="entry name" value="KARI_C"/>
</dbReference>
<dbReference type="PROSITE" id="PS51851">
    <property type="entry name" value="KARI_C"/>
    <property type="match status" value="1"/>
</dbReference>
<dbReference type="NCBIfam" id="NF004017">
    <property type="entry name" value="PRK05479.1"/>
    <property type="match status" value="1"/>
</dbReference>
<dbReference type="STRING" id="1297617.IB211_00679c"/>
<comment type="catalytic activity">
    <reaction evidence="9">
        <text>(2R)-2,3-dihydroxy-3-methylbutanoate + NADP(+) = (2S)-2-acetolactate + NADPH + H(+)</text>
        <dbReference type="Rhea" id="RHEA:22068"/>
        <dbReference type="ChEBI" id="CHEBI:15378"/>
        <dbReference type="ChEBI" id="CHEBI:49072"/>
        <dbReference type="ChEBI" id="CHEBI:57783"/>
        <dbReference type="ChEBI" id="CHEBI:58349"/>
        <dbReference type="ChEBI" id="CHEBI:58476"/>
        <dbReference type="EC" id="1.1.1.86"/>
    </reaction>
</comment>
<keyword evidence="4 9" id="KW-0028">Amino-acid biosynthesis</keyword>
<dbReference type="Pfam" id="PF07991">
    <property type="entry name" value="KARI_N"/>
    <property type="match status" value="1"/>
</dbReference>
<feature type="domain" description="KARI C-terminal knotted" evidence="12">
    <location>
        <begin position="216"/>
        <end position="362"/>
    </location>
</feature>
<dbReference type="InterPro" id="IPR013023">
    <property type="entry name" value="KARI"/>
</dbReference>
<dbReference type="PANTHER" id="PTHR21371">
    <property type="entry name" value="KETOL-ACID REDUCTOISOMERASE, MITOCHONDRIAL"/>
    <property type="match status" value="1"/>
</dbReference>
<dbReference type="GO" id="GO:0000287">
    <property type="term" value="F:magnesium ion binding"/>
    <property type="evidence" value="ECO:0007669"/>
    <property type="project" value="UniProtKB-UniRule"/>
</dbReference>
<keyword evidence="13" id="KW-0413">Isomerase</keyword>
<evidence type="ECO:0000256" key="5">
    <source>
        <dbReference type="ARBA" id="ARBA00022723"/>
    </source>
</evidence>
<feature type="binding site" evidence="9 10">
    <location>
        <position position="224"/>
    </location>
    <ligand>
        <name>Mg(2+)</name>
        <dbReference type="ChEBI" id="CHEBI:18420"/>
        <label>1</label>
    </ligand>
</feature>
<dbReference type="GO" id="GO:0009097">
    <property type="term" value="P:isoleucine biosynthetic process"/>
    <property type="evidence" value="ECO:0007669"/>
    <property type="project" value="UniProtKB-UniRule"/>
</dbReference>
<comment type="function">
    <text evidence="9">Involved in the biosynthesis of branched-chain amino acids (BCAA). Catalyzes an alkyl-migration followed by a ketol-acid reduction of (S)-2-acetolactate (S2AL) to yield (R)-2,3-dihydroxy-isovalerate. In the isomerase reaction, S2AL is rearranged via a Mg-dependent methyl migration to produce 3-hydroxy-3-methyl-2-ketobutyrate (HMKB). In the reductase reaction, this 2-ketoacid undergoes a metal-dependent reduction by NADPH to yield (R)-2,3-dihydroxy-isovalerate.</text>
</comment>
<dbReference type="Proteomes" id="UP000064844">
    <property type="component" value="Chromosome"/>
</dbReference>
<evidence type="ECO:0000256" key="1">
    <source>
        <dbReference type="ARBA" id="ARBA00004864"/>
    </source>
</evidence>
<dbReference type="PROSITE" id="PS51850">
    <property type="entry name" value="KARI_N"/>
    <property type="match status" value="1"/>
</dbReference>
<feature type="binding site" evidence="9">
    <location>
        <position position="84"/>
    </location>
    <ligand>
        <name>NADP(+)</name>
        <dbReference type="ChEBI" id="CHEBI:58349"/>
    </ligand>
</feature>
<dbReference type="InterPro" id="IPR036291">
    <property type="entry name" value="NAD(P)-bd_dom_sf"/>
</dbReference>
<dbReference type="PANTHER" id="PTHR21371:SF1">
    <property type="entry name" value="KETOL-ACID REDUCTOISOMERASE, MITOCHONDRIAL"/>
    <property type="match status" value="1"/>
</dbReference>
<evidence type="ECO:0000256" key="2">
    <source>
        <dbReference type="ARBA" id="ARBA00004885"/>
    </source>
</evidence>
<dbReference type="PATRIC" id="fig|1297617.4.peg.686"/>
<dbReference type="SUPFAM" id="SSF48179">
    <property type="entry name" value="6-phosphogluconate dehydrogenase C-terminal domain-like"/>
    <property type="match status" value="1"/>
</dbReference>
<comment type="cofactor">
    <cofactor evidence="9">
        <name>Mg(2+)</name>
        <dbReference type="ChEBI" id="CHEBI:18420"/>
    </cofactor>
    <text evidence="9">Binds 2 magnesium ions per subunit.</text>
</comment>
<organism evidence="13 14">
    <name type="scientific">Intestinimonas butyriciproducens</name>
    <dbReference type="NCBI Taxonomy" id="1297617"/>
    <lineage>
        <taxon>Bacteria</taxon>
        <taxon>Bacillati</taxon>
        <taxon>Bacillota</taxon>
        <taxon>Clostridia</taxon>
        <taxon>Eubacteriales</taxon>
        <taxon>Intestinimonas</taxon>
    </lineage>
</organism>
<feature type="binding site" evidence="9 10">
    <location>
        <position position="260"/>
    </location>
    <ligand>
        <name>Mg(2+)</name>
        <dbReference type="ChEBI" id="CHEBI:18420"/>
        <label>2</label>
    </ligand>
</feature>
<keyword evidence="6 9" id="KW-0460">Magnesium</keyword>
<evidence type="ECO:0000256" key="3">
    <source>
        <dbReference type="ARBA" id="ARBA00010318"/>
    </source>
</evidence>
<dbReference type="GO" id="GO:0005829">
    <property type="term" value="C:cytosol"/>
    <property type="evidence" value="ECO:0007669"/>
    <property type="project" value="TreeGrafter"/>
</dbReference>
<dbReference type="GO" id="GO:0004455">
    <property type="term" value="F:ketol-acid reductoisomerase activity"/>
    <property type="evidence" value="ECO:0007669"/>
    <property type="project" value="UniProtKB-UniRule"/>
</dbReference>
<keyword evidence="14" id="KW-1185">Reference proteome</keyword>
<feature type="binding site" evidence="9 10">
    <location>
        <position position="264"/>
    </location>
    <ligand>
        <name>Mg(2+)</name>
        <dbReference type="ChEBI" id="CHEBI:18420"/>
        <label>2</label>
    </ligand>
</feature>
<evidence type="ECO:0000256" key="7">
    <source>
        <dbReference type="ARBA" id="ARBA00023002"/>
    </source>
</evidence>
<evidence type="ECO:0000313" key="13">
    <source>
        <dbReference type="EMBL" id="ALP93074.1"/>
    </source>
</evidence>
<evidence type="ECO:0000256" key="10">
    <source>
        <dbReference type="PROSITE-ProRule" id="PRU01198"/>
    </source>
</evidence>
<feature type="active site" evidence="9">
    <location>
        <position position="141"/>
    </location>
</feature>
<dbReference type="SUPFAM" id="SSF51735">
    <property type="entry name" value="NAD(P)-binding Rossmann-fold domains"/>
    <property type="match status" value="1"/>
</dbReference>
<feature type="binding site" evidence="9 10">
    <location>
        <position position="228"/>
    </location>
    <ligand>
        <name>Mg(2+)</name>
        <dbReference type="ChEBI" id="CHEBI:18420"/>
        <label>1</label>
    </ligand>
</feature>
<dbReference type="eggNOG" id="COG0059">
    <property type="taxonomic scope" value="Bacteria"/>
</dbReference>
<feature type="domain" description="KARI N-terminal Rossmann" evidence="11">
    <location>
        <begin position="35"/>
        <end position="215"/>
    </location>
</feature>
<evidence type="ECO:0000259" key="12">
    <source>
        <dbReference type="PROSITE" id="PS51851"/>
    </source>
</evidence>
<dbReference type="PIRSF" id="PIRSF000116">
    <property type="entry name" value="IlvC_gammaproteo"/>
    <property type="match status" value="1"/>
</dbReference>
<keyword evidence="8 9" id="KW-0100">Branched-chain amino acid biosynthesis</keyword>
<feature type="binding site" evidence="9 10">
    <location>
        <position position="224"/>
    </location>
    <ligand>
        <name>Mg(2+)</name>
        <dbReference type="ChEBI" id="CHEBI:18420"/>
        <label>2</label>
    </ligand>
</feature>
<dbReference type="GO" id="GO:0050661">
    <property type="term" value="F:NADP binding"/>
    <property type="evidence" value="ECO:0007669"/>
    <property type="project" value="InterPro"/>
</dbReference>
<dbReference type="InterPro" id="IPR013116">
    <property type="entry name" value="KARI_N"/>
</dbReference>